<keyword evidence="1" id="KW-0418">Kinase</keyword>
<reference evidence="1" key="1">
    <citation type="journal article" date="2021" name="PeerJ">
        <title>Extensive microbial diversity within the chicken gut microbiome revealed by metagenomics and culture.</title>
        <authorList>
            <person name="Gilroy R."/>
            <person name="Ravi A."/>
            <person name="Getino M."/>
            <person name="Pursley I."/>
            <person name="Horton D.L."/>
            <person name="Alikhan N.F."/>
            <person name="Baker D."/>
            <person name="Gharbi K."/>
            <person name="Hall N."/>
            <person name="Watson M."/>
            <person name="Adriaenssens E.M."/>
            <person name="Foster-Nyarko E."/>
            <person name="Jarju S."/>
            <person name="Secka A."/>
            <person name="Antonio M."/>
            <person name="Oren A."/>
            <person name="Chaudhuri R.R."/>
            <person name="La Ragione R."/>
            <person name="Hildebrand F."/>
            <person name="Pallen M.J."/>
        </authorList>
    </citation>
    <scope>NUCLEOTIDE SEQUENCE</scope>
    <source>
        <strain evidence="1">ChiBcec8-14828</strain>
    </source>
</reference>
<gene>
    <name evidence="1" type="ORF">H9943_08210</name>
</gene>
<dbReference type="SUPFAM" id="SSF52540">
    <property type="entry name" value="P-loop containing nucleoside triphosphate hydrolases"/>
    <property type="match status" value="1"/>
</dbReference>
<sequence>MANKIICIAREFGSGGHEIAVRTGARLGIRVYEKDLFHLACRYGELSEKMMESADETATNPFLYQTVHEGNYHVTRGLPTSKVLFELQSHEIRHIAARESCIFVGRCADYVLREADVKLLKVFIRAPLEKRIQRKMQQENLSHEKAARLVRKMDKRRKKYYESYTGSVWGALDGYDLCIDTDAANFDAAVEQICAAYENLF</sequence>
<name>A0A9D2M3Q9_9FIRM</name>
<dbReference type="InterPro" id="IPR027417">
    <property type="entry name" value="P-loop_NTPase"/>
</dbReference>
<protein>
    <submittedName>
        <fullName evidence="1">Cytidylate kinase-like family protein</fullName>
    </submittedName>
</protein>
<accession>A0A9D2M3Q9</accession>
<evidence type="ECO:0000313" key="2">
    <source>
        <dbReference type="Proteomes" id="UP000824209"/>
    </source>
</evidence>
<comment type="caution">
    <text evidence="1">The sequence shown here is derived from an EMBL/GenBank/DDBJ whole genome shotgun (WGS) entry which is preliminary data.</text>
</comment>
<reference evidence="1" key="2">
    <citation type="submission" date="2021-04" db="EMBL/GenBank/DDBJ databases">
        <authorList>
            <person name="Gilroy R."/>
        </authorList>
    </citation>
    <scope>NUCLEOTIDE SEQUENCE</scope>
    <source>
        <strain evidence="1">ChiBcec8-14828</strain>
    </source>
</reference>
<dbReference type="AlphaFoldDB" id="A0A9D2M3Q9"/>
<dbReference type="Gene3D" id="3.40.50.300">
    <property type="entry name" value="P-loop containing nucleotide triphosphate hydrolases"/>
    <property type="match status" value="1"/>
</dbReference>
<evidence type="ECO:0000313" key="1">
    <source>
        <dbReference type="EMBL" id="HJB40363.1"/>
    </source>
</evidence>
<dbReference type="GO" id="GO:0016301">
    <property type="term" value="F:kinase activity"/>
    <property type="evidence" value="ECO:0007669"/>
    <property type="project" value="UniProtKB-KW"/>
</dbReference>
<dbReference type="Pfam" id="PF13189">
    <property type="entry name" value="Cytidylate_kin2"/>
    <property type="match status" value="1"/>
</dbReference>
<dbReference type="EMBL" id="DWYA01000069">
    <property type="protein sequence ID" value="HJB40363.1"/>
    <property type="molecule type" value="Genomic_DNA"/>
</dbReference>
<keyword evidence="1" id="KW-0808">Transferase</keyword>
<organism evidence="1 2">
    <name type="scientific">Candidatus Ruthenibacterium avium</name>
    <dbReference type="NCBI Taxonomy" id="2838751"/>
    <lineage>
        <taxon>Bacteria</taxon>
        <taxon>Bacillati</taxon>
        <taxon>Bacillota</taxon>
        <taxon>Clostridia</taxon>
        <taxon>Eubacteriales</taxon>
        <taxon>Oscillospiraceae</taxon>
        <taxon>Ruthenibacterium</taxon>
    </lineage>
</organism>
<proteinExistence type="predicted"/>
<dbReference type="Proteomes" id="UP000824209">
    <property type="component" value="Unassembled WGS sequence"/>
</dbReference>